<dbReference type="Pfam" id="PF01541">
    <property type="entry name" value="GIY-YIG"/>
    <property type="match status" value="1"/>
</dbReference>
<protein>
    <recommendedName>
        <fullName evidence="1">GIY-YIG domain-containing protein</fullName>
    </recommendedName>
</protein>
<dbReference type="EMBL" id="BAABJE010000023">
    <property type="protein sequence ID" value="GAA4805487.1"/>
    <property type="molecule type" value="Genomic_DNA"/>
</dbReference>
<name>A0ABP9CB37_9GAMM</name>
<organism evidence="2 3">
    <name type="scientific">Lysobacter hankyongensis</name>
    <dbReference type="NCBI Taxonomy" id="1176535"/>
    <lineage>
        <taxon>Bacteria</taxon>
        <taxon>Pseudomonadati</taxon>
        <taxon>Pseudomonadota</taxon>
        <taxon>Gammaproteobacteria</taxon>
        <taxon>Lysobacterales</taxon>
        <taxon>Lysobacteraceae</taxon>
        <taxon>Lysobacter</taxon>
    </lineage>
</organism>
<reference evidence="3" key="1">
    <citation type="journal article" date="2019" name="Int. J. Syst. Evol. Microbiol.">
        <title>The Global Catalogue of Microorganisms (GCM) 10K type strain sequencing project: providing services to taxonomists for standard genome sequencing and annotation.</title>
        <authorList>
            <consortium name="The Broad Institute Genomics Platform"/>
            <consortium name="The Broad Institute Genome Sequencing Center for Infectious Disease"/>
            <person name="Wu L."/>
            <person name="Ma J."/>
        </authorList>
    </citation>
    <scope>NUCLEOTIDE SEQUENCE [LARGE SCALE GENOMIC DNA]</scope>
    <source>
        <strain evidence="3">JCM 18204</strain>
    </source>
</reference>
<feature type="domain" description="GIY-YIG" evidence="1">
    <location>
        <begin position="30"/>
        <end position="98"/>
    </location>
</feature>
<sequence length="148" mass="17288">MQVNLVWHPSIKLPKKMDGCDYELIPQAPGIYIFLRIYGEDAEALYVGKSENIRRRIKQQFNNRRLMDAIKDARNGERRLVFAEFAPKKGKMHKNALEITEETFISHYLALGHGLVNIKGTRLRHHEIRSERGELKQFLPISAKLHLR</sequence>
<dbReference type="InterPro" id="IPR035901">
    <property type="entry name" value="GIY-YIG_endonuc_sf"/>
</dbReference>
<dbReference type="Gene3D" id="3.40.1440.10">
    <property type="entry name" value="GIY-YIG endonuclease"/>
    <property type="match status" value="1"/>
</dbReference>
<dbReference type="RefSeq" id="WP_345304671.1">
    <property type="nucleotide sequence ID" value="NZ_BAABJE010000023.1"/>
</dbReference>
<accession>A0ABP9CB37</accession>
<dbReference type="Proteomes" id="UP001499959">
    <property type="component" value="Unassembled WGS sequence"/>
</dbReference>
<proteinExistence type="predicted"/>
<evidence type="ECO:0000259" key="1">
    <source>
        <dbReference type="Pfam" id="PF01541"/>
    </source>
</evidence>
<keyword evidence="3" id="KW-1185">Reference proteome</keyword>
<gene>
    <name evidence="2" type="ORF">GCM10023307_35200</name>
</gene>
<evidence type="ECO:0000313" key="2">
    <source>
        <dbReference type="EMBL" id="GAA4805487.1"/>
    </source>
</evidence>
<comment type="caution">
    <text evidence="2">The sequence shown here is derived from an EMBL/GenBank/DDBJ whole genome shotgun (WGS) entry which is preliminary data.</text>
</comment>
<evidence type="ECO:0000313" key="3">
    <source>
        <dbReference type="Proteomes" id="UP001499959"/>
    </source>
</evidence>
<dbReference type="InterPro" id="IPR000305">
    <property type="entry name" value="GIY-YIG_endonuc"/>
</dbReference>